<dbReference type="Proteomes" id="UP001358586">
    <property type="component" value="Chromosome 7"/>
</dbReference>
<protein>
    <submittedName>
        <fullName evidence="1">Uncharacterized protein</fullName>
    </submittedName>
</protein>
<keyword evidence="2" id="KW-1185">Reference proteome</keyword>
<evidence type="ECO:0000313" key="2">
    <source>
        <dbReference type="Proteomes" id="UP001358586"/>
    </source>
</evidence>
<gene>
    <name evidence="1" type="ORF">PVK06_024675</name>
</gene>
<organism evidence="1 2">
    <name type="scientific">Gossypium arboreum</name>
    <name type="common">Tree cotton</name>
    <name type="synonym">Gossypium nanking</name>
    <dbReference type="NCBI Taxonomy" id="29729"/>
    <lineage>
        <taxon>Eukaryota</taxon>
        <taxon>Viridiplantae</taxon>
        <taxon>Streptophyta</taxon>
        <taxon>Embryophyta</taxon>
        <taxon>Tracheophyta</taxon>
        <taxon>Spermatophyta</taxon>
        <taxon>Magnoliopsida</taxon>
        <taxon>eudicotyledons</taxon>
        <taxon>Gunneridae</taxon>
        <taxon>Pentapetalae</taxon>
        <taxon>rosids</taxon>
        <taxon>malvids</taxon>
        <taxon>Malvales</taxon>
        <taxon>Malvaceae</taxon>
        <taxon>Malvoideae</taxon>
        <taxon>Gossypium</taxon>
    </lineage>
</organism>
<sequence>MGANDIPPILKTFVSGGIIHPERGTPRKEAIEEKLGSLDINATYEEEAGGENLSSIFPYIPGSDFEDDQGCNLSPDLLRMVEQDEKQILPHKESVEIVSLEEGQEVKIRTCITMEMKQDLIELLQAFKDVSAWSYQDMPGLNTDIVVHRLPIKEECKPVQQKLRRIRPNVLLKIK</sequence>
<accession>A0ABR0PEK5</accession>
<name>A0ABR0PEK5_GOSAR</name>
<reference evidence="1 2" key="1">
    <citation type="submission" date="2023-03" db="EMBL/GenBank/DDBJ databases">
        <title>WGS of Gossypium arboreum.</title>
        <authorList>
            <person name="Yu D."/>
        </authorList>
    </citation>
    <scope>NUCLEOTIDE SEQUENCE [LARGE SCALE GENOMIC DNA]</scope>
    <source>
        <tissue evidence="1">Leaf</tissue>
    </source>
</reference>
<dbReference type="EMBL" id="JARKNE010000007">
    <property type="protein sequence ID" value="KAK5819658.1"/>
    <property type="molecule type" value="Genomic_DNA"/>
</dbReference>
<proteinExistence type="predicted"/>
<comment type="caution">
    <text evidence="1">The sequence shown here is derived from an EMBL/GenBank/DDBJ whole genome shotgun (WGS) entry which is preliminary data.</text>
</comment>
<evidence type="ECO:0000313" key="1">
    <source>
        <dbReference type="EMBL" id="KAK5819658.1"/>
    </source>
</evidence>